<proteinExistence type="predicted"/>
<dbReference type="InterPro" id="IPR003347">
    <property type="entry name" value="JmjC_dom"/>
</dbReference>
<reference evidence="2 4" key="2">
    <citation type="journal article" date="2011" name="Mol. Biol. Evol.">
        <title>Comparative genomic analysis of fruiting body formation in Myxococcales.</title>
        <authorList>
            <person name="Huntley S."/>
            <person name="Hamann N."/>
            <person name="Wegener-Feldbrugge S."/>
            <person name="Treuner-Lange A."/>
            <person name="Kube M."/>
            <person name="Reinhardt R."/>
            <person name="Klages S."/>
            <person name="Muller R."/>
            <person name="Ronning C.M."/>
            <person name="Nierman W.C."/>
            <person name="Sogaard-Andersen L."/>
        </authorList>
    </citation>
    <scope>NUCLEOTIDE SEQUENCE [LARGE SCALE GENOMIC DNA]</scope>
    <source>
        <strain evidence="2 4">DW4/3-1</strain>
    </source>
</reference>
<dbReference type="AlphaFoldDB" id="Q08TJ0"/>
<reference evidence="3 5" key="1">
    <citation type="submission" date="2006-04" db="EMBL/GenBank/DDBJ databases">
        <authorList>
            <person name="Nierman W.C."/>
        </authorList>
    </citation>
    <scope>NUCLEOTIDE SEQUENCE [LARGE SCALE GENOMIC DNA]</scope>
    <source>
        <strain evidence="3 5">DW4/3-1</strain>
    </source>
</reference>
<dbReference type="RefSeq" id="WP_002617302.1">
    <property type="nucleotide sequence ID" value="NC_014623.1"/>
</dbReference>
<dbReference type="Proteomes" id="UP000032702">
    <property type="component" value="Unassembled WGS sequence"/>
</dbReference>
<dbReference type="STRING" id="378806.STAUR_4200"/>
<evidence type="ECO:0000313" key="5">
    <source>
        <dbReference type="Proteomes" id="UP000032702"/>
    </source>
</evidence>
<dbReference type="OrthoDB" id="118524at2"/>
<dbReference type="PANTHER" id="PTHR12461:SF105">
    <property type="entry name" value="HYPOXIA-INDUCIBLE FACTOR 1-ALPHA INHIBITOR"/>
    <property type="match status" value="1"/>
</dbReference>
<dbReference type="KEGG" id="sur:STAUR_4200"/>
<dbReference type="PATRIC" id="fig|378806.16.peg.2690"/>
<dbReference type="PROSITE" id="PS51184">
    <property type="entry name" value="JMJC"/>
    <property type="match status" value="1"/>
</dbReference>
<dbReference type="Pfam" id="PF13621">
    <property type="entry name" value="Cupin_8"/>
    <property type="match status" value="1"/>
</dbReference>
<dbReference type="EMBL" id="AAMD01000145">
    <property type="protein sequence ID" value="EAU63800.1"/>
    <property type="molecule type" value="Genomic_DNA"/>
</dbReference>
<accession>Q08TJ0</accession>
<organism evidence="3 5">
    <name type="scientific">Stigmatella aurantiaca (strain DW4/3-1)</name>
    <dbReference type="NCBI Taxonomy" id="378806"/>
    <lineage>
        <taxon>Bacteria</taxon>
        <taxon>Pseudomonadati</taxon>
        <taxon>Myxococcota</taxon>
        <taxon>Myxococcia</taxon>
        <taxon>Myxococcales</taxon>
        <taxon>Cystobacterineae</taxon>
        <taxon>Archangiaceae</taxon>
        <taxon>Stigmatella</taxon>
    </lineage>
</organism>
<dbReference type="EMBL" id="CP002271">
    <property type="protein sequence ID" value="ADO71982.1"/>
    <property type="molecule type" value="Genomic_DNA"/>
</dbReference>
<dbReference type="InterPro" id="IPR041667">
    <property type="entry name" value="Cupin_8"/>
</dbReference>
<dbReference type="Gene3D" id="2.60.120.650">
    <property type="entry name" value="Cupin"/>
    <property type="match status" value="1"/>
</dbReference>
<dbReference type="SUPFAM" id="SSF51197">
    <property type="entry name" value="Clavaminate synthase-like"/>
    <property type="match status" value="1"/>
</dbReference>
<dbReference type="PANTHER" id="PTHR12461">
    <property type="entry name" value="HYPOXIA-INDUCIBLE FACTOR 1 ALPHA INHIBITOR-RELATED"/>
    <property type="match status" value="1"/>
</dbReference>
<evidence type="ECO:0000313" key="2">
    <source>
        <dbReference type="EMBL" id="ADO71982.1"/>
    </source>
</evidence>
<dbReference type="SMART" id="SM00558">
    <property type="entry name" value="JmjC"/>
    <property type="match status" value="1"/>
</dbReference>
<gene>
    <name evidence="2" type="ordered locus">STAUR_4200</name>
    <name evidence="3" type="ORF">STIAU_6398</name>
</gene>
<name>Q08TJ0_STIAD</name>
<keyword evidence="4" id="KW-1185">Reference proteome</keyword>
<dbReference type="Proteomes" id="UP000001351">
    <property type="component" value="Chromosome"/>
</dbReference>
<evidence type="ECO:0000313" key="3">
    <source>
        <dbReference type="EMBL" id="EAU63800.1"/>
    </source>
</evidence>
<dbReference type="eggNOG" id="COG2850">
    <property type="taxonomic scope" value="Bacteria"/>
</dbReference>
<dbReference type="HOGENOM" id="CLU_016785_3_3_7"/>
<evidence type="ECO:0000259" key="1">
    <source>
        <dbReference type="PROSITE" id="PS51184"/>
    </source>
</evidence>
<sequence>MNVIPPTTIERMPLMPPEEFYATPGLEERPIIFTGGMEHWPARQKWTFEWFKQTHGHIEAPVEWLKFGLKPDGWVERVGRVEVMKVRDYVEALLSPSRAGQGYLIGKDMLRLLPSLKDDIRFPAFQTSDKMTDRLFFMSPQGAFTQLHYDRAHNLHAMLVGRKRWQIWSPRYDQVLKQVPHEFVWSVQSVLDLLPHGGKWETFPANIAPEYDIVLEAGEMLYLPYGWWHRVLTVEPSIATNLWWWTWPLFVRRAPIVVPSVVAGNLLKRFKRYERHTAGRDYRS</sequence>
<feature type="domain" description="JmjC" evidence="1">
    <location>
        <begin position="111"/>
        <end position="261"/>
    </location>
</feature>
<protein>
    <submittedName>
        <fullName evidence="2">Conserved uncharacterized protein</fullName>
    </submittedName>
</protein>
<evidence type="ECO:0000313" key="4">
    <source>
        <dbReference type="Proteomes" id="UP000001351"/>
    </source>
</evidence>